<comment type="similarity">
    <text evidence="2">Belongs to the LolB family.</text>
</comment>
<evidence type="ECO:0000256" key="1">
    <source>
        <dbReference type="ARBA" id="ARBA00004459"/>
    </source>
</evidence>
<keyword evidence="10" id="KW-0143">Chaperone</keyword>
<keyword evidence="12 14" id="KW-0449">Lipoprotein</keyword>
<dbReference type="Pfam" id="PF03550">
    <property type="entry name" value="LolB"/>
    <property type="match status" value="1"/>
</dbReference>
<gene>
    <name evidence="14" type="ORF">GJ700_25355</name>
</gene>
<evidence type="ECO:0000313" key="14">
    <source>
        <dbReference type="EMBL" id="MRV75045.1"/>
    </source>
</evidence>
<evidence type="ECO:0000256" key="10">
    <source>
        <dbReference type="ARBA" id="ARBA00023186"/>
    </source>
</evidence>
<dbReference type="SUPFAM" id="SSF89392">
    <property type="entry name" value="Prokaryotic lipoproteins and lipoprotein localization factors"/>
    <property type="match status" value="1"/>
</dbReference>
<sequence length="199" mass="21046">MHKLIPLLLAVALAGCASAPERPAGAPPSGPVAPYTGTIELTGKLNVTYTRDGNQESLIGGFEWQQSAQRTDVTIKSPLGQTVAQIAVTPQQATLKEGNKPLRTADSIDALSAQALGWTLPVSGLREWLQGHATAAGGKHFRASPQDTTVTTADGWRLSYVSWHDVPGAPKPKRIDVERGATGQLDAMTIRIVIDPPAQ</sequence>
<keyword evidence="6 13" id="KW-0732">Signal</keyword>
<evidence type="ECO:0000256" key="12">
    <source>
        <dbReference type="ARBA" id="ARBA00023288"/>
    </source>
</evidence>
<name>A0A7X2LTX9_9BURK</name>
<dbReference type="GO" id="GO:0015031">
    <property type="term" value="P:protein transport"/>
    <property type="evidence" value="ECO:0007669"/>
    <property type="project" value="UniProtKB-KW"/>
</dbReference>
<keyword evidence="11" id="KW-0998">Cell outer membrane</keyword>
<dbReference type="InterPro" id="IPR004565">
    <property type="entry name" value="OM_lipoprot_LolB"/>
</dbReference>
<keyword evidence="15" id="KW-1185">Reference proteome</keyword>
<evidence type="ECO:0000256" key="3">
    <source>
        <dbReference type="ARBA" id="ARBA00011245"/>
    </source>
</evidence>
<keyword evidence="7" id="KW-0653">Protein transport</keyword>
<reference evidence="14 15" key="1">
    <citation type="submission" date="2019-11" db="EMBL/GenBank/DDBJ databases">
        <title>Novel species isolated from a subtropical stream in China.</title>
        <authorList>
            <person name="Lu H."/>
        </authorList>
    </citation>
    <scope>NUCLEOTIDE SEQUENCE [LARGE SCALE GENOMIC DNA]</scope>
    <source>
        <strain evidence="14 15">FT92W</strain>
    </source>
</reference>
<proteinExistence type="inferred from homology"/>
<feature type="signal peptide" evidence="13">
    <location>
        <begin position="1"/>
        <end position="19"/>
    </location>
</feature>
<evidence type="ECO:0000313" key="15">
    <source>
        <dbReference type="Proteomes" id="UP000446768"/>
    </source>
</evidence>
<evidence type="ECO:0000256" key="6">
    <source>
        <dbReference type="ARBA" id="ARBA00022729"/>
    </source>
</evidence>
<evidence type="ECO:0000256" key="5">
    <source>
        <dbReference type="ARBA" id="ARBA00022448"/>
    </source>
</evidence>
<dbReference type="Proteomes" id="UP000446768">
    <property type="component" value="Unassembled WGS sequence"/>
</dbReference>
<dbReference type="Gene3D" id="2.50.20.10">
    <property type="entry name" value="Lipoprotein localisation LolA/LolB/LppX"/>
    <property type="match status" value="1"/>
</dbReference>
<comment type="subcellular location">
    <subcellularLocation>
        <location evidence="1">Cell outer membrane</location>
        <topology evidence="1">Lipid-anchor</topology>
    </subcellularLocation>
</comment>
<dbReference type="CDD" id="cd16326">
    <property type="entry name" value="LolB"/>
    <property type="match status" value="1"/>
</dbReference>
<keyword evidence="5" id="KW-0813">Transport</keyword>
<evidence type="ECO:0000256" key="8">
    <source>
        <dbReference type="ARBA" id="ARBA00023136"/>
    </source>
</evidence>
<dbReference type="EMBL" id="WKJJ01000018">
    <property type="protein sequence ID" value="MRV75045.1"/>
    <property type="molecule type" value="Genomic_DNA"/>
</dbReference>
<keyword evidence="8" id="KW-0472">Membrane</keyword>
<evidence type="ECO:0000256" key="9">
    <source>
        <dbReference type="ARBA" id="ARBA00023139"/>
    </source>
</evidence>
<evidence type="ECO:0000256" key="7">
    <source>
        <dbReference type="ARBA" id="ARBA00022927"/>
    </source>
</evidence>
<feature type="chain" id="PRO_5031020678" description="Outer-membrane lipoprotein LolB" evidence="13">
    <location>
        <begin position="20"/>
        <end position="199"/>
    </location>
</feature>
<organism evidence="14 15">
    <name type="scientific">Pseudoduganella rivuli</name>
    <dbReference type="NCBI Taxonomy" id="2666085"/>
    <lineage>
        <taxon>Bacteria</taxon>
        <taxon>Pseudomonadati</taxon>
        <taxon>Pseudomonadota</taxon>
        <taxon>Betaproteobacteria</taxon>
        <taxon>Burkholderiales</taxon>
        <taxon>Oxalobacteraceae</taxon>
        <taxon>Telluria group</taxon>
        <taxon>Pseudoduganella</taxon>
    </lineage>
</organism>
<keyword evidence="9" id="KW-0564">Palmitate</keyword>
<comment type="subunit">
    <text evidence="3">Monomer.</text>
</comment>
<protein>
    <recommendedName>
        <fullName evidence="4">Outer-membrane lipoprotein LolB</fullName>
    </recommendedName>
</protein>
<dbReference type="InterPro" id="IPR029046">
    <property type="entry name" value="LolA/LolB/LppX"/>
</dbReference>
<dbReference type="RefSeq" id="WP_154379232.1">
    <property type="nucleotide sequence ID" value="NZ_WKJJ01000018.1"/>
</dbReference>
<dbReference type="PROSITE" id="PS51257">
    <property type="entry name" value="PROKAR_LIPOPROTEIN"/>
    <property type="match status" value="1"/>
</dbReference>
<evidence type="ECO:0000256" key="2">
    <source>
        <dbReference type="ARBA" id="ARBA00009696"/>
    </source>
</evidence>
<evidence type="ECO:0000256" key="11">
    <source>
        <dbReference type="ARBA" id="ARBA00023237"/>
    </source>
</evidence>
<dbReference type="AlphaFoldDB" id="A0A7X2LTX9"/>
<accession>A0A7X2LTX9</accession>
<evidence type="ECO:0000256" key="13">
    <source>
        <dbReference type="SAM" id="SignalP"/>
    </source>
</evidence>
<comment type="caution">
    <text evidence="14">The sequence shown here is derived from an EMBL/GenBank/DDBJ whole genome shotgun (WGS) entry which is preliminary data.</text>
</comment>
<dbReference type="GO" id="GO:0009279">
    <property type="term" value="C:cell outer membrane"/>
    <property type="evidence" value="ECO:0007669"/>
    <property type="project" value="UniProtKB-SubCell"/>
</dbReference>
<evidence type="ECO:0000256" key="4">
    <source>
        <dbReference type="ARBA" id="ARBA00016202"/>
    </source>
</evidence>